<reference evidence="5" key="1">
    <citation type="submission" date="2022-10" db="EMBL/GenBank/DDBJ databases">
        <title>Culturing micro-colonial fungi from biological soil crusts in the Mojave desert and describing Neophaeococcomyces mojavensis, and introducing the new genera and species Taxawa tesnikishii.</title>
        <authorList>
            <person name="Kurbessoian T."/>
            <person name="Stajich J.E."/>
        </authorList>
    </citation>
    <scope>NUCLEOTIDE SEQUENCE</scope>
    <source>
        <strain evidence="5">TK_41</strain>
    </source>
</reference>
<keyword evidence="1" id="KW-0238">DNA-binding</keyword>
<comment type="caution">
    <text evidence="5">The sequence shown here is derived from an EMBL/GenBank/DDBJ whole genome shotgun (WGS) entry which is preliminary data.</text>
</comment>
<name>A0AA38XHF1_9EURO</name>
<keyword evidence="6" id="KW-1185">Reference proteome</keyword>
<dbReference type="InterPro" id="IPR052833">
    <property type="entry name" value="Telomeric_DNA-bd_trans-reg"/>
</dbReference>
<proteinExistence type="predicted"/>
<dbReference type="PANTHER" id="PTHR47807">
    <property type="entry name" value="PROTEIN TBF1"/>
    <property type="match status" value="1"/>
</dbReference>
<evidence type="ECO:0000256" key="2">
    <source>
        <dbReference type="ARBA" id="ARBA00023242"/>
    </source>
</evidence>
<dbReference type="GO" id="GO:0042803">
    <property type="term" value="F:protein homodimerization activity"/>
    <property type="evidence" value="ECO:0007669"/>
    <property type="project" value="InterPro"/>
</dbReference>
<dbReference type="InterPro" id="IPR013867">
    <property type="entry name" value="Telomere_rpt-bd_fac_dimer_dom"/>
</dbReference>
<dbReference type="GO" id="GO:0010833">
    <property type="term" value="P:telomere maintenance via telomere lengthening"/>
    <property type="evidence" value="ECO:0007669"/>
    <property type="project" value="TreeGrafter"/>
</dbReference>
<protein>
    <submittedName>
        <fullName evidence="5">TTAGGG repeat binding factor</fullName>
    </submittedName>
</protein>
<feature type="region of interest" description="Disordered" evidence="3">
    <location>
        <begin position="1"/>
        <end position="125"/>
    </location>
</feature>
<dbReference type="GO" id="GO:0003691">
    <property type="term" value="F:double-stranded telomeric DNA binding"/>
    <property type="evidence" value="ECO:0007669"/>
    <property type="project" value="TreeGrafter"/>
</dbReference>
<gene>
    <name evidence="5" type="primary">TBF1</name>
    <name evidence="5" type="ORF">H2200_003363</name>
</gene>
<evidence type="ECO:0000259" key="4">
    <source>
        <dbReference type="Pfam" id="PF08558"/>
    </source>
</evidence>
<feature type="domain" description="Telomere repeat-binding factor dimerisation" evidence="4">
    <location>
        <begin position="146"/>
        <end position="362"/>
    </location>
</feature>
<organism evidence="5 6">
    <name type="scientific">Cladophialophora chaetospira</name>
    <dbReference type="NCBI Taxonomy" id="386627"/>
    <lineage>
        <taxon>Eukaryota</taxon>
        <taxon>Fungi</taxon>
        <taxon>Dikarya</taxon>
        <taxon>Ascomycota</taxon>
        <taxon>Pezizomycotina</taxon>
        <taxon>Eurotiomycetes</taxon>
        <taxon>Chaetothyriomycetidae</taxon>
        <taxon>Chaetothyriales</taxon>
        <taxon>Herpotrichiellaceae</taxon>
        <taxon>Cladophialophora</taxon>
    </lineage>
</organism>
<evidence type="ECO:0000313" key="5">
    <source>
        <dbReference type="EMBL" id="KAJ9613421.1"/>
    </source>
</evidence>
<dbReference type="AlphaFoldDB" id="A0AA38XHF1"/>
<evidence type="ECO:0000256" key="3">
    <source>
        <dbReference type="SAM" id="MobiDB-lite"/>
    </source>
</evidence>
<evidence type="ECO:0000313" key="6">
    <source>
        <dbReference type="Proteomes" id="UP001172673"/>
    </source>
</evidence>
<dbReference type="PANTHER" id="PTHR47807:SF1">
    <property type="entry name" value="PROTEIN TBF1"/>
    <property type="match status" value="1"/>
</dbReference>
<keyword evidence="2" id="KW-0539">Nucleus</keyword>
<feature type="compositionally biased region" description="Polar residues" evidence="3">
    <location>
        <begin position="69"/>
        <end position="90"/>
    </location>
</feature>
<feature type="region of interest" description="Disordered" evidence="3">
    <location>
        <begin position="425"/>
        <end position="542"/>
    </location>
</feature>
<sequence length="542" mass="57799">MDQMPPMSRPSEADAQGPTSNSGEGSSDAPVVPPLPSLGNGDDNTRSPKRRRISQEDGQQDVKAEAERSNSQNPTASTGQPTALDSQAQNVPAKPPPQQQAHDVAKPASDTAQPQDAPIPPPPHQARIVVTRPQQQPTPPRISLLEHLPALDRQASQILTFLSRLTPAEAMGLSNNPGAASSREYASLRAVFDRTRRLLSPGWPFLPQHDLGLRDNNELEIVRRANQAIFMSSIFTGEIGLRDMDRSFLAVFVPENGSLLPAQGSMYLELKTQGFITAWRTGAAPPDLVMQDMFGPDVDKMLLARRPGTTELTDVERDFLRLLNSRRGILESAVNTKTLDQLPVSYKWEDFSREVSSYLITYIVRTPGDIAGATSEHDGLQAQGSSSLYGGSIGEAPVKEDFVALAAAAADFALRSTLGLSLSDPIPDMPSSTPSAAAPVSTVQRAKSTPHTATSPEDTTHSEATTVQGPTSSEQKATGSTNGRKSSEDNEEQLAVENTISIPGEKSGGGQAIFANGTNKPVLPSKPEVEAITPPSDTDAGS</sequence>
<dbReference type="Pfam" id="PF08558">
    <property type="entry name" value="TRF"/>
    <property type="match status" value="1"/>
</dbReference>
<dbReference type="Proteomes" id="UP001172673">
    <property type="component" value="Unassembled WGS sequence"/>
</dbReference>
<evidence type="ECO:0000256" key="1">
    <source>
        <dbReference type="ARBA" id="ARBA00023125"/>
    </source>
</evidence>
<accession>A0AA38XHF1</accession>
<feature type="compositionally biased region" description="Polar residues" evidence="3">
    <location>
        <begin position="444"/>
        <end position="484"/>
    </location>
</feature>
<dbReference type="EMBL" id="JAPDRK010000004">
    <property type="protein sequence ID" value="KAJ9613421.1"/>
    <property type="molecule type" value="Genomic_DNA"/>
</dbReference>
<feature type="compositionally biased region" description="Low complexity" evidence="3">
    <location>
        <begin position="430"/>
        <end position="443"/>
    </location>
</feature>